<keyword evidence="1" id="KW-0378">Hydrolase</keyword>
<keyword evidence="3" id="KW-0732">Signal</keyword>
<keyword evidence="2" id="KW-0326">Glycosidase</keyword>
<dbReference type="CDD" id="cd11340">
    <property type="entry name" value="AmyAc_bac_CMD_like_3"/>
    <property type="match status" value="1"/>
</dbReference>
<dbReference type="InterPro" id="IPR015171">
    <property type="entry name" value="Cyc-maltodext_N"/>
</dbReference>
<evidence type="ECO:0000256" key="1">
    <source>
        <dbReference type="ARBA" id="ARBA00022801"/>
    </source>
</evidence>
<dbReference type="SUPFAM" id="SSF51445">
    <property type="entry name" value="(Trans)glycosidases"/>
    <property type="match status" value="1"/>
</dbReference>
<feature type="domain" description="Glycosyl hydrolase family 13 catalytic" evidence="4">
    <location>
        <begin position="131"/>
        <end position="528"/>
    </location>
</feature>
<dbReference type="SMART" id="SM00642">
    <property type="entry name" value="Aamy"/>
    <property type="match status" value="1"/>
</dbReference>
<dbReference type="GO" id="GO:0005975">
    <property type="term" value="P:carbohydrate metabolic process"/>
    <property type="evidence" value="ECO:0007669"/>
    <property type="project" value="InterPro"/>
</dbReference>
<keyword evidence="5" id="KW-0456">Lyase</keyword>
<evidence type="ECO:0000256" key="3">
    <source>
        <dbReference type="SAM" id="SignalP"/>
    </source>
</evidence>
<evidence type="ECO:0000259" key="4">
    <source>
        <dbReference type="SMART" id="SM00642"/>
    </source>
</evidence>
<dbReference type="PANTHER" id="PTHR10357:SF210">
    <property type="entry name" value="MALTODEXTRIN GLUCOSIDASE"/>
    <property type="match status" value="1"/>
</dbReference>
<keyword evidence="6" id="KW-1185">Reference proteome</keyword>
<feature type="chain" id="PRO_5014910815" evidence="3">
    <location>
        <begin position="21"/>
        <end position="617"/>
    </location>
</feature>
<dbReference type="Gene3D" id="3.20.20.80">
    <property type="entry name" value="Glycosidases"/>
    <property type="match status" value="1"/>
</dbReference>
<dbReference type="Proteomes" id="UP000233535">
    <property type="component" value="Unassembled WGS sequence"/>
</dbReference>
<dbReference type="Pfam" id="PF09087">
    <property type="entry name" value="Cyc-maltodext_N"/>
    <property type="match status" value="1"/>
</dbReference>
<dbReference type="SUPFAM" id="SSF81296">
    <property type="entry name" value="E set domains"/>
    <property type="match status" value="1"/>
</dbReference>
<dbReference type="AlphaFoldDB" id="A0A2N3HSV6"/>
<evidence type="ECO:0000313" key="5">
    <source>
        <dbReference type="EMBL" id="PKQ61132.1"/>
    </source>
</evidence>
<protein>
    <submittedName>
        <fullName evidence="5">Alpha-amlyase</fullName>
    </submittedName>
</protein>
<dbReference type="InterPro" id="IPR017853">
    <property type="entry name" value="GH"/>
</dbReference>
<feature type="signal peptide" evidence="3">
    <location>
        <begin position="1"/>
        <end position="20"/>
    </location>
</feature>
<organism evidence="5 6">
    <name type="scientific">Labilibaculum filiforme</name>
    <dbReference type="NCBI Taxonomy" id="1940526"/>
    <lineage>
        <taxon>Bacteria</taxon>
        <taxon>Pseudomonadati</taxon>
        <taxon>Bacteroidota</taxon>
        <taxon>Bacteroidia</taxon>
        <taxon>Marinilabiliales</taxon>
        <taxon>Marinifilaceae</taxon>
        <taxon>Labilibaculum</taxon>
    </lineage>
</organism>
<dbReference type="EMBL" id="MVDD01000017">
    <property type="protein sequence ID" value="PKQ61132.1"/>
    <property type="molecule type" value="Genomic_DNA"/>
</dbReference>
<dbReference type="Gene3D" id="2.60.40.1180">
    <property type="entry name" value="Golgi alpha-mannosidase II"/>
    <property type="match status" value="1"/>
</dbReference>
<evidence type="ECO:0000313" key="6">
    <source>
        <dbReference type="Proteomes" id="UP000233535"/>
    </source>
</evidence>
<evidence type="ECO:0000256" key="2">
    <source>
        <dbReference type="ARBA" id="ARBA00023295"/>
    </source>
</evidence>
<comment type="caution">
    <text evidence="5">The sequence shown here is derived from an EMBL/GenBank/DDBJ whole genome shotgun (WGS) entry which is preliminary data.</text>
</comment>
<dbReference type="SUPFAM" id="SSF51011">
    <property type="entry name" value="Glycosyl hydrolase domain"/>
    <property type="match status" value="1"/>
</dbReference>
<dbReference type="OrthoDB" id="9805159at2"/>
<dbReference type="GO" id="GO:0016798">
    <property type="term" value="F:hydrolase activity, acting on glycosyl bonds"/>
    <property type="evidence" value="ECO:0007669"/>
    <property type="project" value="UniProtKB-KW"/>
</dbReference>
<dbReference type="GO" id="GO:0016829">
    <property type="term" value="F:lyase activity"/>
    <property type="evidence" value="ECO:0007669"/>
    <property type="project" value="UniProtKB-KW"/>
</dbReference>
<dbReference type="Gene3D" id="2.60.40.10">
    <property type="entry name" value="Immunoglobulins"/>
    <property type="match status" value="1"/>
</dbReference>
<gene>
    <name evidence="5" type="ORF">BZG02_16950</name>
</gene>
<dbReference type="Pfam" id="PF00128">
    <property type="entry name" value="Alpha-amylase"/>
    <property type="match status" value="1"/>
</dbReference>
<dbReference type="RefSeq" id="WP_101262946.1">
    <property type="nucleotide sequence ID" value="NZ_MVDD01000017.1"/>
</dbReference>
<name>A0A2N3HSV6_9BACT</name>
<proteinExistence type="predicted"/>
<sequence>MRVFLISLLMVSFFSFSSFANKVKIERVEPMFWWVDMTNPNLQLLVHGENISKYDVAVNYEGVKIEGIVTTDKPNYLFVNLKIDKGAKAGGFDLIFSENGKKKASYSYELKARKEDSANRKGYDASDVVYLIMPDRFSNGDPTNDSVDGMKDKLDRENPDGRHGGDIQGIINHLDYLQELGVTALWNTPLMEDNQPRTSYHSYAISDYYKIDARFGSNEDYARLSAEAKKRGIKLIMDVVTNHCASAHWWMNDLPASDWVHVFPEYTNSNHRKSTTNDPYVSKVDYEKNFNGWFDNSMPDLNQKNELVINYFIQNTIWWIEYADLGGIRVDTYPYNDKDAMAVYSGTIMEEYPNLNIVGETWLSSPAEIAYWQKDAVNHDGYNSNLPCVMDFSLFEAMTQAFNENEGWNTGLIRLYNSLAFDYLYPHTDNLFIFAENHDTGYLMSMLEGDINKLKHLMTFLLTTRGIPQIYSGTEILLEGKKSDGDGKMRVDFPGGWESDAKNAFTAEGRTWKENEAFDYLKKLLNWRKENPVIHTGKLMHYVPENDAYVYFRSNAEKTVMVVINKNEKAQKLDLNRFSESLGAFTSGIEVMSDEEFDLSKGSISLAPNTSIILELK</sequence>
<dbReference type="PANTHER" id="PTHR10357">
    <property type="entry name" value="ALPHA-AMYLASE FAMILY MEMBER"/>
    <property type="match status" value="1"/>
</dbReference>
<reference evidence="5 6" key="1">
    <citation type="journal article" date="2017" name="Front. Microbiol.">
        <title>Labilibaculum manganireducens gen. nov., sp. nov. and Labilibaculum filiforme sp. nov., Novel Bacteroidetes Isolated from Subsurface Sediments of the Baltic Sea.</title>
        <authorList>
            <person name="Vandieken V."/>
            <person name="Marshall I.P."/>
            <person name="Niemann H."/>
            <person name="Engelen B."/>
            <person name="Cypionka H."/>
        </authorList>
    </citation>
    <scope>NUCLEOTIDE SEQUENCE [LARGE SCALE GENOMIC DNA]</scope>
    <source>
        <strain evidence="5 6">59.16B</strain>
    </source>
</reference>
<dbReference type="InterPro" id="IPR013780">
    <property type="entry name" value="Glyco_hydro_b"/>
</dbReference>
<dbReference type="InterPro" id="IPR014756">
    <property type="entry name" value="Ig_E-set"/>
</dbReference>
<accession>A0A2N3HSV6</accession>
<dbReference type="InterPro" id="IPR013783">
    <property type="entry name" value="Ig-like_fold"/>
</dbReference>
<dbReference type="InterPro" id="IPR006047">
    <property type="entry name" value="GH13_cat_dom"/>
</dbReference>